<protein>
    <submittedName>
        <fullName evidence="2">Uncharacterized protein</fullName>
    </submittedName>
</protein>
<feature type="transmembrane region" description="Helical" evidence="1">
    <location>
        <begin position="16"/>
        <end position="38"/>
    </location>
</feature>
<evidence type="ECO:0000313" key="3">
    <source>
        <dbReference type="Proteomes" id="UP000509510"/>
    </source>
</evidence>
<feature type="transmembrane region" description="Helical" evidence="1">
    <location>
        <begin position="82"/>
        <end position="107"/>
    </location>
</feature>
<dbReference type="Proteomes" id="UP000509510">
    <property type="component" value="Chromosome IV"/>
</dbReference>
<evidence type="ECO:0000313" key="2">
    <source>
        <dbReference type="EMBL" id="QKX60052.1"/>
    </source>
</evidence>
<dbReference type="AlphaFoldDB" id="A0A7H8R102"/>
<dbReference type="OrthoDB" id="4499303at2759"/>
<proteinExistence type="predicted"/>
<dbReference type="RefSeq" id="XP_035346229.1">
    <property type="nucleotide sequence ID" value="XM_035490336.1"/>
</dbReference>
<keyword evidence="3" id="KW-1185">Reference proteome</keyword>
<keyword evidence="1" id="KW-0812">Transmembrane</keyword>
<name>A0A7H8R102_TALRU</name>
<dbReference type="KEGG" id="trg:TRUGW13939_07194"/>
<organism evidence="2 3">
    <name type="scientific">Talaromyces rugulosus</name>
    <name type="common">Penicillium rugulosum</name>
    <dbReference type="NCBI Taxonomy" id="121627"/>
    <lineage>
        <taxon>Eukaryota</taxon>
        <taxon>Fungi</taxon>
        <taxon>Dikarya</taxon>
        <taxon>Ascomycota</taxon>
        <taxon>Pezizomycotina</taxon>
        <taxon>Eurotiomycetes</taxon>
        <taxon>Eurotiomycetidae</taxon>
        <taxon>Eurotiales</taxon>
        <taxon>Trichocomaceae</taxon>
        <taxon>Talaromyces</taxon>
        <taxon>Talaromyces sect. Islandici</taxon>
    </lineage>
</organism>
<sequence length="209" mass="23772">MDASTWQLAWRSSTALLYYLTYPIFLLAKAILGILAIISTPFVYLGKTLLDWGLAPFRFLAKFESRSRVIRSVRIWTNQDYAQALFIFLGWAALIGCAVGFLLYTIYDAVEGVLQSLEPYPSPEKTPKDYSQTLGSQWDLQWNKANSKHSRSQPCYDYFSATSAKEPAKFSDLYSAWESSSQRFPSTKDTALISTTILEEEDDSYDVED</sequence>
<dbReference type="GeneID" id="55994687"/>
<evidence type="ECO:0000256" key="1">
    <source>
        <dbReference type="SAM" id="Phobius"/>
    </source>
</evidence>
<dbReference type="EMBL" id="CP055901">
    <property type="protein sequence ID" value="QKX60052.1"/>
    <property type="molecule type" value="Genomic_DNA"/>
</dbReference>
<accession>A0A7H8R102</accession>
<keyword evidence="1" id="KW-1133">Transmembrane helix</keyword>
<keyword evidence="1" id="KW-0472">Membrane</keyword>
<gene>
    <name evidence="2" type="ORF">TRUGW13939_07194</name>
</gene>
<reference evidence="3" key="1">
    <citation type="submission" date="2020-06" db="EMBL/GenBank/DDBJ databases">
        <title>A chromosome-scale genome assembly of Talaromyces rugulosus W13939.</title>
        <authorList>
            <person name="Wang B."/>
            <person name="Guo L."/>
            <person name="Ye K."/>
            <person name="Wang L."/>
        </authorList>
    </citation>
    <scope>NUCLEOTIDE SEQUENCE [LARGE SCALE GENOMIC DNA]</scope>
    <source>
        <strain evidence="3">W13939</strain>
    </source>
</reference>